<proteinExistence type="predicted"/>
<reference evidence="1" key="1">
    <citation type="submission" date="2021-11" db="EMBL/GenBank/DDBJ databases">
        <title>Study of the species diversity of bacterial strains isolated from a unique natural object - Shulgan-Tash cave (Bashkiria).</title>
        <authorList>
            <person name="Sazanova A.L."/>
            <person name="Chirak E.R."/>
            <person name="Safronova V.I."/>
        </authorList>
    </citation>
    <scope>NUCLEOTIDE SEQUENCE</scope>
    <source>
        <strain evidence="1">P1</strain>
    </source>
</reference>
<protein>
    <submittedName>
        <fullName evidence="1">DUF1998 domain-containing protein</fullName>
    </submittedName>
</protein>
<dbReference type="EMBL" id="CP087977">
    <property type="protein sequence ID" value="UUZ45809.1"/>
    <property type="molecule type" value="Genomic_DNA"/>
</dbReference>
<accession>A0AC61U772</accession>
<organism evidence="1 2">
    <name type="scientific">Janibacter limosus</name>
    <dbReference type="NCBI Taxonomy" id="53458"/>
    <lineage>
        <taxon>Bacteria</taxon>
        <taxon>Bacillati</taxon>
        <taxon>Actinomycetota</taxon>
        <taxon>Actinomycetes</taxon>
        <taxon>Micrococcales</taxon>
        <taxon>Intrasporangiaceae</taxon>
        <taxon>Janibacter</taxon>
    </lineage>
</organism>
<sequence>MREEEYRALIDGNDRGSHDSFQCVAADVSPSILGLVAQVSKVTRLREVRALHGFSRVTPISASGSPTETPRLSLQPRDWLPAVEVFGEGVFVRLHDEVLRQWEQTDRARQRQFYLQRSVEARSEETGTNDFEAPTSRFVAVHTLAHALLKELSLDAGYPIGALRERVFAAPRQSGILVFTAASDAAGSLGGLAALAGEQRFSDVLKAAFGRAGWCSNDPVCSESGPSGSHGLNLAACHACLLLPETSCEHRNIFLDRVALLTGEEGDKEKEWLRACRDDLPRPRATPVTASTGDLHSRVSTGSAGHSHWPRVR</sequence>
<evidence type="ECO:0000313" key="2">
    <source>
        <dbReference type="Proteomes" id="UP001059663"/>
    </source>
</evidence>
<name>A0AC61U772_9MICO</name>
<evidence type="ECO:0000313" key="1">
    <source>
        <dbReference type="EMBL" id="UUZ45809.1"/>
    </source>
</evidence>
<dbReference type="Proteomes" id="UP001059663">
    <property type="component" value="Chromosome"/>
</dbReference>
<gene>
    <name evidence="1" type="ORF">LP422_07720</name>
</gene>